<gene>
    <name evidence="8" type="ORF">CXU22_01420</name>
</gene>
<dbReference type="OrthoDB" id="9794294at2"/>
<evidence type="ECO:0000313" key="9">
    <source>
        <dbReference type="Proteomes" id="UP000236000"/>
    </source>
</evidence>
<dbReference type="GO" id="GO:0030435">
    <property type="term" value="P:sporulation resulting in formation of a cellular spore"/>
    <property type="evidence" value="ECO:0007669"/>
    <property type="project" value="UniProtKB-KW"/>
</dbReference>
<keyword evidence="3" id="KW-0378">Hydrolase</keyword>
<organism evidence="8 9">
    <name type="scientific">Akkermansia muciniphila</name>
    <dbReference type="NCBI Taxonomy" id="239935"/>
    <lineage>
        <taxon>Bacteria</taxon>
        <taxon>Pseudomonadati</taxon>
        <taxon>Verrucomicrobiota</taxon>
        <taxon>Verrucomicrobiia</taxon>
        <taxon>Verrucomicrobiales</taxon>
        <taxon>Akkermansiaceae</taxon>
        <taxon>Akkermansia</taxon>
    </lineage>
</organism>
<feature type="domain" description="N-acetylmuramoyl-L-alanine amidase" evidence="7">
    <location>
        <begin position="91"/>
        <end position="225"/>
    </location>
</feature>
<dbReference type="AlphaFoldDB" id="A0A2N8HG12"/>
<dbReference type="PANTHER" id="PTHR30417">
    <property type="entry name" value="N-ACETYLMURAMOYL-L-ALANINE AMIDASE AMID"/>
    <property type="match status" value="1"/>
</dbReference>
<keyword evidence="5" id="KW-0178">Competence</keyword>
<dbReference type="GO" id="GO:0009254">
    <property type="term" value="P:peptidoglycan turnover"/>
    <property type="evidence" value="ECO:0007669"/>
    <property type="project" value="TreeGrafter"/>
</dbReference>
<evidence type="ECO:0000256" key="2">
    <source>
        <dbReference type="ARBA" id="ARBA00011901"/>
    </source>
</evidence>
<dbReference type="GO" id="GO:0030420">
    <property type="term" value="P:establishment of competence for transformation"/>
    <property type="evidence" value="ECO:0007669"/>
    <property type="project" value="UniProtKB-KW"/>
</dbReference>
<dbReference type="EC" id="3.5.1.28" evidence="2"/>
<dbReference type="RefSeq" id="WP_102711824.1">
    <property type="nucleotide sequence ID" value="NZ_CABMLK010000002.1"/>
</dbReference>
<dbReference type="PANTHER" id="PTHR30417:SF11">
    <property type="entry name" value="N-ACETYLMURAMOYL-L-ALANINE AMIDASE XLYA"/>
    <property type="match status" value="1"/>
</dbReference>
<proteinExistence type="predicted"/>
<dbReference type="SMART" id="SM00644">
    <property type="entry name" value="Ami_2"/>
    <property type="match status" value="1"/>
</dbReference>
<evidence type="ECO:0000259" key="7">
    <source>
        <dbReference type="SMART" id="SM00644"/>
    </source>
</evidence>
<dbReference type="GO" id="GO:0009253">
    <property type="term" value="P:peptidoglycan catabolic process"/>
    <property type="evidence" value="ECO:0007669"/>
    <property type="project" value="InterPro"/>
</dbReference>
<evidence type="ECO:0000256" key="5">
    <source>
        <dbReference type="ARBA" id="ARBA00023287"/>
    </source>
</evidence>
<dbReference type="InterPro" id="IPR051206">
    <property type="entry name" value="NAMLAA_amidase_2"/>
</dbReference>
<evidence type="ECO:0000256" key="1">
    <source>
        <dbReference type="ARBA" id="ARBA00001561"/>
    </source>
</evidence>
<sequence>MSNISTIATYLGRVSGQLQPMLEKVRGIDRRTFLMEAAALLALTSCSEPSGKAGMAPMISFKPSGVPLVKRSPRQLLAECNVHPMFMPSSSPLRRRSSRMKPRFITMHNTENPSADAMQHARALNNGALHCNWHYTVDPYVAMQHIPLNETGRHADRGGPGDLYSIGIEMCEKRGQSIVKTFDRAAKLAAYNMYAYDIPLRNVVPHYYWTGKRCPHLLLDNGKPGFKWSWFISRVDYYFRCIS</sequence>
<keyword evidence="4" id="KW-0749">Sporulation</keyword>
<dbReference type="Gene3D" id="3.40.80.10">
    <property type="entry name" value="Peptidoglycan recognition protein-like"/>
    <property type="match status" value="1"/>
</dbReference>
<reference evidence="8 9" key="1">
    <citation type="journal article" date="2017" name="BMC Genomics">
        <title>Genome sequencing of 39 Akkermansia muciniphila isolates reveals its population structure, genomic and functional diverisity, and global distribution in mammalian gut microbiotas.</title>
        <authorList>
            <person name="Guo X."/>
            <person name="Li S."/>
            <person name="Zhang J."/>
            <person name="Wu F."/>
            <person name="Li X."/>
            <person name="Wu D."/>
            <person name="Zhang M."/>
            <person name="Ou Z."/>
            <person name="Jie Z."/>
            <person name="Yan Q."/>
            <person name="Li P."/>
            <person name="Yi J."/>
            <person name="Peng Y."/>
        </authorList>
    </citation>
    <scope>NUCLEOTIDE SEQUENCE [LARGE SCALE GENOMIC DNA]</scope>
    <source>
        <strain evidence="8 9">GP24</strain>
    </source>
</reference>
<keyword evidence="6" id="KW-0961">Cell wall biogenesis/degradation</keyword>
<evidence type="ECO:0000313" key="8">
    <source>
        <dbReference type="EMBL" id="PNC19700.1"/>
    </source>
</evidence>
<dbReference type="GO" id="GO:0008745">
    <property type="term" value="F:N-acetylmuramoyl-L-alanine amidase activity"/>
    <property type="evidence" value="ECO:0007669"/>
    <property type="project" value="UniProtKB-EC"/>
</dbReference>
<protein>
    <recommendedName>
        <fullName evidence="2">N-acetylmuramoyl-L-alanine amidase</fullName>
        <ecNumber evidence="2">3.5.1.28</ecNumber>
    </recommendedName>
</protein>
<dbReference type="Proteomes" id="UP000236000">
    <property type="component" value="Unassembled WGS sequence"/>
</dbReference>
<comment type="catalytic activity">
    <reaction evidence="1">
        <text>Hydrolyzes the link between N-acetylmuramoyl residues and L-amino acid residues in certain cell-wall glycopeptides.</text>
        <dbReference type="EC" id="3.5.1.28"/>
    </reaction>
</comment>
<dbReference type="EMBL" id="PJKA01000003">
    <property type="protein sequence ID" value="PNC19700.1"/>
    <property type="molecule type" value="Genomic_DNA"/>
</dbReference>
<dbReference type="InterPro" id="IPR002502">
    <property type="entry name" value="Amidase_domain"/>
</dbReference>
<name>A0A2N8HG12_9BACT</name>
<dbReference type="CDD" id="cd06583">
    <property type="entry name" value="PGRP"/>
    <property type="match status" value="1"/>
</dbReference>
<dbReference type="GO" id="GO:0071555">
    <property type="term" value="P:cell wall organization"/>
    <property type="evidence" value="ECO:0007669"/>
    <property type="project" value="UniProtKB-KW"/>
</dbReference>
<evidence type="ECO:0000256" key="6">
    <source>
        <dbReference type="ARBA" id="ARBA00023316"/>
    </source>
</evidence>
<dbReference type="InterPro" id="IPR036505">
    <property type="entry name" value="Amidase/PGRP_sf"/>
</dbReference>
<dbReference type="SUPFAM" id="SSF55846">
    <property type="entry name" value="N-acetylmuramoyl-L-alanine amidase-like"/>
    <property type="match status" value="1"/>
</dbReference>
<comment type="caution">
    <text evidence="8">The sequence shown here is derived from an EMBL/GenBank/DDBJ whole genome shotgun (WGS) entry which is preliminary data.</text>
</comment>
<accession>A0A2N8HG12</accession>
<evidence type="ECO:0000256" key="3">
    <source>
        <dbReference type="ARBA" id="ARBA00022801"/>
    </source>
</evidence>
<dbReference type="Pfam" id="PF01510">
    <property type="entry name" value="Amidase_2"/>
    <property type="match status" value="1"/>
</dbReference>
<evidence type="ECO:0000256" key="4">
    <source>
        <dbReference type="ARBA" id="ARBA00022969"/>
    </source>
</evidence>